<dbReference type="OrthoDB" id="3679835at2759"/>
<dbReference type="Gene3D" id="2.130.10.10">
    <property type="entry name" value="YVTN repeat-like/Quinoprotein amine dehydrogenase"/>
    <property type="match status" value="1"/>
</dbReference>
<feature type="signal peptide" evidence="1">
    <location>
        <begin position="1"/>
        <end position="16"/>
    </location>
</feature>
<dbReference type="GO" id="GO:0016787">
    <property type="term" value="F:hydrolase activity"/>
    <property type="evidence" value="ECO:0007669"/>
    <property type="project" value="UniProtKB-KW"/>
</dbReference>
<keyword evidence="2" id="KW-0378">Hydrolase</keyword>
<gene>
    <name evidence="2" type="ORF">EJ02DRAFT_460923</name>
</gene>
<protein>
    <submittedName>
        <fullName evidence="2">Oligoxyloglucan reducing end-specific cellobiohydrolase</fullName>
    </submittedName>
</protein>
<organism evidence="2 3">
    <name type="scientific">Clathrospora elynae</name>
    <dbReference type="NCBI Taxonomy" id="706981"/>
    <lineage>
        <taxon>Eukaryota</taxon>
        <taxon>Fungi</taxon>
        <taxon>Dikarya</taxon>
        <taxon>Ascomycota</taxon>
        <taxon>Pezizomycotina</taxon>
        <taxon>Dothideomycetes</taxon>
        <taxon>Pleosporomycetidae</taxon>
        <taxon>Pleosporales</taxon>
        <taxon>Diademaceae</taxon>
        <taxon>Clathrospora</taxon>
    </lineage>
</organism>
<evidence type="ECO:0000256" key="1">
    <source>
        <dbReference type="SAM" id="SignalP"/>
    </source>
</evidence>
<dbReference type="EMBL" id="ML976375">
    <property type="protein sequence ID" value="KAF1934779.1"/>
    <property type="molecule type" value="Genomic_DNA"/>
</dbReference>
<keyword evidence="3" id="KW-1185">Reference proteome</keyword>
<feature type="chain" id="PRO_5025620959" evidence="1">
    <location>
        <begin position="17"/>
        <end position="354"/>
    </location>
</feature>
<reference evidence="2" key="1">
    <citation type="journal article" date="2020" name="Stud. Mycol.">
        <title>101 Dothideomycetes genomes: a test case for predicting lifestyles and emergence of pathogens.</title>
        <authorList>
            <person name="Haridas S."/>
            <person name="Albert R."/>
            <person name="Binder M."/>
            <person name="Bloem J."/>
            <person name="Labutti K."/>
            <person name="Salamov A."/>
            <person name="Andreopoulos B."/>
            <person name="Baker S."/>
            <person name="Barry K."/>
            <person name="Bills G."/>
            <person name="Bluhm B."/>
            <person name="Cannon C."/>
            <person name="Castanera R."/>
            <person name="Culley D."/>
            <person name="Daum C."/>
            <person name="Ezra D."/>
            <person name="Gonzalez J."/>
            <person name="Henrissat B."/>
            <person name="Kuo A."/>
            <person name="Liang C."/>
            <person name="Lipzen A."/>
            <person name="Lutzoni F."/>
            <person name="Magnuson J."/>
            <person name="Mondo S."/>
            <person name="Nolan M."/>
            <person name="Ohm R."/>
            <person name="Pangilinan J."/>
            <person name="Park H.-J."/>
            <person name="Ramirez L."/>
            <person name="Alfaro M."/>
            <person name="Sun H."/>
            <person name="Tritt A."/>
            <person name="Yoshinaga Y."/>
            <person name="Zwiers L.-H."/>
            <person name="Turgeon B."/>
            <person name="Goodwin S."/>
            <person name="Spatafora J."/>
            <person name="Crous P."/>
            <person name="Grigoriev I."/>
        </authorList>
    </citation>
    <scope>NUCLEOTIDE SEQUENCE</scope>
    <source>
        <strain evidence="2">CBS 161.51</strain>
    </source>
</reference>
<dbReference type="PANTHER" id="PTHR47199">
    <property type="entry name" value="PHOTOSYSTEM II STABILITY/ASSEMBLY FACTOR HCF136, CHLOROPLASTIC"/>
    <property type="match status" value="1"/>
</dbReference>
<dbReference type="AlphaFoldDB" id="A0A6A5S4T6"/>
<evidence type="ECO:0000313" key="2">
    <source>
        <dbReference type="EMBL" id="KAF1934779.1"/>
    </source>
</evidence>
<proteinExistence type="predicted"/>
<keyword evidence="1" id="KW-0732">Signal</keyword>
<accession>A0A6A5S4T6</accession>
<evidence type="ECO:0000313" key="3">
    <source>
        <dbReference type="Proteomes" id="UP000800038"/>
    </source>
</evidence>
<sequence>MKLLALCLCMASLTAAHPKPAPKPLSWTLTPTNTTQQFRGLAPVSKNVVWISGTNGTVLRTTNSGSTWTNVSPTFAPSENASDFQFRDIQAWSAKDAVILSIGEGNLSRIYLTHNGGHTWAQTFTNAEETAFYDCMAFEKKRPGHGVAMSDPVAGKFRLLETWDGGAHWSIVSNTTMPPALKDEAGFAASGTCVEAAAGRWYIAAGGVETARIFSASNPRSLWRVANSSIIGGASSGVFSVRFRDATHGIATGGNFSEPTANLNTASWSKDGGVSWHKADAFPGGYRSGASWVPGRREMAVAVGTSGSDVTVDGGKKWVGIGNGTFDAVECVEKDVCWASGSGGRVGWLDLRGL</sequence>
<name>A0A6A5S4T6_9PLEO</name>
<dbReference type="PANTHER" id="PTHR47199:SF2">
    <property type="entry name" value="PHOTOSYSTEM II STABILITY_ASSEMBLY FACTOR HCF136, CHLOROPLASTIC"/>
    <property type="match status" value="1"/>
</dbReference>
<dbReference type="InterPro" id="IPR015943">
    <property type="entry name" value="WD40/YVTN_repeat-like_dom_sf"/>
</dbReference>
<dbReference type="Proteomes" id="UP000800038">
    <property type="component" value="Unassembled WGS sequence"/>
</dbReference>
<dbReference type="SUPFAM" id="SSF110296">
    <property type="entry name" value="Oligoxyloglucan reducing end-specific cellobiohydrolase"/>
    <property type="match status" value="1"/>
</dbReference>